<evidence type="ECO:0000313" key="1">
    <source>
        <dbReference type="EMBL" id="CAH1446948.1"/>
    </source>
</evidence>
<dbReference type="GO" id="GO:0061630">
    <property type="term" value="F:ubiquitin protein ligase activity"/>
    <property type="evidence" value="ECO:0007669"/>
    <property type="project" value="TreeGrafter"/>
</dbReference>
<evidence type="ECO:0000313" key="2">
    <source>
        <dbReference type="Proteomes" id="UP001157418"/>
    </source>
</evidence>
<dbReference type="Proteomes" id="UP001157418">
    <property type="component" value="Unassembled WGS sequence"/>
</dbReference>
<accession>A0AAU9P9P1</accession>
<dbReference type="Gene3D" id="3.30.40.10">
    <property type="entry name" value="Zinc/RING finger domain, C3HC4 (zinc finger)"/>
    <property type="match status" value="1"/>
</dbReference>
<protein>
    <recommendedName>
        <fullName evidence="3">RING-type domain-containing protein</fullName>
    </recommendedName>
</protein>
<dbReference type="AlphaFoldDB" id="A0AAU9P9P1"/>
<dbReference type="InterPro" id="IPR013083">
    <property type="entry name" value="Znf_RING/FYVE/PHD"/>
</dbReference>
<evidence type="ECO:0008006" key="3">
    <source>
        <dbReference type="Google" id="ProtNLM"/>
    </source>
</evidence>
<proteinExistence type="predicted"/>
<gene>
    <name evidence="1" type="ORF">LVIROSA_LOCUS32597</name>
</gene>
<name>A0AAU9P9P1_9ASTR</name>
<organism evidence="1 2">
    <name type="scientific">Lactuca virosa</name>
    <dbReference type="NCBI Taxonomy" id="75947"/>
    <lineage>
        <taxon>Eukaryota</taxon>
        <taxon>Viridiplantae</taxon>
        <taxon>Streptophyta</taxon>
        <taxon>Embryophyta</taxon>
        <taxon>Tracheophyta</taxon>
        <taxon>Spermatophyta</taxon>
        <taxon>Magnoliopsida</taxon>
        <taxon>eudicotyledons</taxon>
        <taxon>Gunneridae</taxon>
        <taxon>Pentapetalae</taxon>
        <taxon>asterids</taxon>
        <taxon>campanulids</taxon>
        <taxon>Asterales</taxon>
        <taxon>Asteraceae</taxon>
        <taxon>Cichorioideae</taxon>
        <taxon>Cichorieae</taxon>
        <taxon>Lactucinae</taxon>
        <taxon>Lactuca</taxon>
    </lineage>
</organism>
<keyword evidence="2" id="KW-1185">Reference proteome</keyword>
<sequence length="171" mass="19750">MRLSCSPAIDLFSFFFPWTDCKIAGALGLLRIFIYMTFADGKTTMCIQERRASIKDFYDVLFPSILQLQSGITDLEERKQKEIYSKRYSRKEGFDKGKLSDADVEREIECGICMETNSRVVLPRIAAILVCLKCYRDWHERSRSCPSVGIALKKLMWMTCGFALKRMKSLI</sequence>
<dbReference type="GO" id="GO:0005829">
    <property type="term" value="C:cytosol"/>
    <property type="evidence" value="ECO:0007669"/>
    <property type="project" value="TreeGrafter"/>
</dbReference>
<dbReference type="EMBL" id="CAKMRJ010005523">
    <property type="protein sequence ID" value="CAH1446948.1"/>
    <property type="molecule type" value="Genomic_DNA"/>
</dbReference>
<dbReference type="GO" id="GO:0016567">
    <property type="term" value="P:protein ubiquitination"/>
    <property type="evidence" value="ECO:0007669"/>
    <property type="project" value="TreeGrafter"/>
</dbReference>
<dbReference type="PANTHER" id="PTHR15315:SF118">
    <property type="entry name" value="ZINC FINGER, RING_FYVE_PHD-TYPE-RELATED"/>
    <property type="match status" value="1"/>
</dbReference>
<comment type="caution">
    <text evidence="1">The sequence shown here is derived from an EMBL/GenBank/DDBJ whole genome shotgun (WGS) entry which is preliminary data.</text>
</comment>
<dbReference type="PANTHER" id="PTHR15315">
    <property type="entry name" value="RING FINGER PROTEIN 41, 151"/>
    <property type="match status" value="1"/>
</dbReference>
<reference evidence="1 2" key="1">
    <citation type="submission" date="2022-01" db="EMBL/GenBank/DDBJ databases">
        <authorList>
            <person name="Xiong W."/>
            <person name="Schranz E."/>
        </authorList>
    </citation>
    <scope>NUCLEOTIDE SEQUENCE [LARGE SCALE GENOMIC DNA]</scope>
</reference>